<feature type="region of interest" description="Disordered" evidence="1">
    <location>
        <begin position="1"/>
        <end position="36"/>
    </location>
</feature>
<evidence type="ECO:0000256" key="1">
    <source>
        <dbReference type="SAM" id="MobiDB-lite"/>
    </source>
</evidence>
<organism evidence="2 3">
    <name type="scientific">Linnemannia schmuckeri</name>
    <dbReference type="NCBI Taxonomy" id="64567"/>
    <lineage>
        <taxon>Eukaryota</taxon>
        <taxon>Fungi</taxon>
        <taxon>Fungi incertae sedis</taxon>
        <taxon>Mucoromycota</taxon>
        <taxon>Mortierellomycotina</taxon>
        <taxon>Mortierellomycetes</taxon>
        <taxon>Mortierellales</taxon>
        <taxon>Mortierellaceae</taxon>
        <taxon>Linnemannia</taxon>
    </lineage>
</organism>
<name>A0A9P5RXI7_9FUNG</name>
<dbReference type="AlphaFoldDB" id="A0A9P5RXI7"/>
<comment type="caution">
    <text evidence="2">The sequence shown here is derived from an EMBL/GenBank/DDBJ whole genome shotgun (WGS) entry which is preliminary data.</text>
</comment>
<protein>
    <submittedName>
        <fullName evidence="2">Uncharacterized protein</fullName>
    </submittedName>
</protein>
<dbReference type="OrthoDB" id="2338066at2759"/>
<proteinExistence type="predicted"/>
<dbReference type="EMBL" id="JAAAUQ010000647">
    <property type="protein sequence ID" value="KAF9148520.1"/>
    <property type="molecule type" value="Genomic_DNA"/>
</dbReference>
<evidence type="ECO:0000313" key="3">
    <source>
        <dbReference type="Proteomes" id="UP000748756"/>
    </source>
</evidence>
<keyword evidence="3" id="KW-1185">Reference proteome</keyword>
<dbReference type="Proteomes" id="UP000748756">
    <property type="component" value="Unassembled WGS sequence"/>
</dbReference>
<feature type="compositionally biased region" description="Polar residues" evidence="1">
    <location>
        <begin position="8"/>
        <end position="17"/>
    </location>
</feature>
<accession>A0A9P5RXI7</accession>
<gene>
    <name evidence="2" type="ORF">BG015_009738</name>
</gene>
<feature type="compositionally biased region" description="Gly residues" evidence="1">
    <location>
        <begin position="21"/>
        <end position="30"/>
    </location>
</feature>
<sequence length="417" mass="46723">MDRRSHNGRYNTNRISISSSSGGGGSGSGNGSETAVSATSIRPLDLPILDSLEMLTLLGPLQDSLSYLLLNRIPMLRTLWIAFGDSTVPTFFPSSCDDNNSNNNNSLPQTLRDGCPNLVDLIVEGSISDNHLAWMLAKASARGWRTLIFKSENNILGLESVYAILEHAASTLETIRFGNSGPSFQSHHVQELLCTASNLVRFVGLVGDRTEEKDVELKVEEVFGGGPGGRRNLKNENWACLALEEFRCKITGIPRPDVKTRTNGRPLTDHPLHSDTLYTLEDSYRIQRQVYTQLGRLYKLKYLSLGSDCFYTDKSRYDIDKFLRAEREREGQYYSTTFVQAGFQDECLSMTLASGLELMGGLKELRMLEVSGMRIAGEFWEESEEKKWIKTAWPKVELVCSSGSRRECGAYWKQFGY</sequence>
<reference evidence="2" key="1">
    <citation type="journal article" date="2020" name="Fungal Divers.">
        <title>Resolving the Mortierellaceae phylogeny through synthesis of multi-gene phylogenetics and phylogenomics.</title>
        <authorList>
            <person name="Vandepol N."/>
            <person name="Liber J."/>
            <person name="Desiro A."/>
            <person name="Na H."/>
            <person name="Kennedy M."/>
            <person name="Barry K."/>
            <person name="Grigoriev I.V."/>
            <person name="Miller A.N."/>
            <person name="O'Donnell K."/>
            <person name="Stajich J.E."/>
            <person name="Bonito G."/>
        </authorList>
    </citation>
    <scope>NUCLEOTIDE SEQUENCE</scope>
    <source>
        <strain evidence="2">NRRL 6426</strain>
    </source>
</reference>
<evidence type="ECO:0000313" key="2">
    <source>
        <dbReference type="EMBL" id="KAF9148520.1"/>
    </source>
</evidence>